<name>A0A383F0F8_9ZZZZ</name>
<dbReference type="PANTHER" id="PTHR30267:SF2">
    <property type="entry name" value="PROTEIN PRKA"/>
    <property type="match status" value="1"/>
</dbReference>
<feature type="domain" description="PrkA C-terminal" evidence="1">
    <location>
        <begin position="2"/>
        <end position="92"/>
    </location>
</feature>
<evidence type="ECO:0000259" key="1">
    <source>
        <dbReference type="Pfam" id="PF06798"/>
    </source>
</evidence>
<dbReference type="InterPro" id="IPR010650">
    <property type="entry name" value="PrkA_C"/>
</dbReference>
<feature type="non-terminal residue" evidence="2">
    <location>
        <position position="1"/>
    </location>
</feature>
<dbReference type="AlphaFoldDB" id="A0A383F0F8"/>
<dbReference type="EMBL" id="UINC01230498">
    <property type="protein sequence ID" value="SVE62647.1"/>
    <property type="molecule type" value="Genomic_DNA"/>
</dbReference>
<reference evidence="2" key="1">
    <citation type="submission" date="2018-05" db="EMBL/GenBank/DDBJ databases">
        <authorList>
            <person name="Lanie J.A."/>
            <person name="Ng W.-L."/>
            <person name="Kazmierczak K.M."/>
            <person name="Andrzejewski T.M."/>
            <person name="Davidsen T.M."/>
            <person name="Wayne K.J."/>
            <person name="Tettelin H."/>
            <person name="Glass J.I."/>
            <person name="Rusch D."/>
            <person name="Podicherti R."/>
            <person name="Tsui H.-C.T."/>
            <person name="Winkler M.E."/>
        </authorList>
    </citation>
    <scope>NUCLEOTIDE SEQUENCE</scope>
</reference>
<dbReference type="Pfam" id="PF06798">
    <property type="entry name" value="PrkA"/>
    <property type="match status" value="1"/>
</dbReference>
<gene>
    <name evidence="2" type="ORF">METZ01_LOCUS515501</name>
</gene>
<accession>A0A383F0F8</accession>
<sequence length="106" mass="12257">SETRKDDFRREIMNYIGALAVEGKTFDYRSNERLQKALELKLFEDQKDTIKLSTLVSNVVDRETQGKIDVVKERLIRDYGYNEESATDVLNYVASIFARGDAKETN</sequence>
<organism evidence="2">
    <name type="scientific">marine metagenome</name>
    <dbReference type="NCBI Taxonomy" id="408172"/>
    <lineage>
        <taxon>unclassified sequences</taxon>
        <taxon>metagenomes</taxon>
        <taxon>ecological metagenomes</taxon>
    </lineage>
</organism>
<dbReference type="PANTHER" id="PTHR30267">
    <property type="entry name" value="PROTEIN KINASE PRKA"/>
    <property type="match status" value="1"/>
</dbReference>
<evidence type="ECO:0000313" key="2">
    <source>
        <dbReference type="EMBL" id="SVE62647.1"/>
    </source>
</evidence>
<proteinExistence type="predicted"/>
<protein>
    <recommendedName>
        <fullName evidence="1">PrkA C-terminal domain-containing protein</fullName>
    </recommendedName>
</protein>
<dbReference type="GO" id="GO:0004672">
    <property type="term" value="F:protein kinase activity"/>
    <property type="evidence" value="ECO:0007669"/>
    <property type="project" value="TreeGrafter"/>
</dbReference>